<gene>
    <name evidence="3" type="primary">106670841</name>
</gene>
<dbReference type="EnsemblMetazoa" id="XM_014401490.2">
    <property type="protein sequence ID" value="XP_014256976.1"/>
    <property type="gene ID" value="LOC106670841"/>
</dbReference>
<reference evidence="3" key="1">
    <citation type="submission" date="2022-01" db="UniProtKB">
        <authorList>
            <consortium name="EnsemblMetazoa"/>
        </authorList>
    </citation>
    <scope>IDENTIFICATION</scope>
</reference>
<dbReference type="OrthoDB" id="6615219at2759"/>
<evidence type="ECO:0000256" key="2">
    <source>
        <dbReference type="SAM" id="SignalP"/>
    </source>
</evidence>
<name>A0A8I6S2S9_CIMLE</name>
<accession>A0A8I6S2S9</accession>
<dbReference type="PROSITE" id="PS00306">
    <property type="entry name" value="CASEIN_ALPHA_BETA"/>
    <property type="match status" value="1"/>
</dbReference>
<dbReference type="KEGG" id="clec:106670841"/>
<feature type="signal peptide" evidence="2">
    <location>
        <begin position="1"/>
        <end position="15"/>
    </location>
</feature>
<proteinExistence type="predicted"/>
<dbReference type="AlphaFoldDB" id="A0A8I6S2S9"/>
<keyword evidence="1 2" id="KW-0732">Signal</keyword>
<feature type="chain" id="PRO_5035179333" description="CPR type cuticle protein" evidence="2">
    <location>
        <begin position="16"/>
        <end position="162"/>
    </location>
</feature>
<evidence type="ECO:0000313" key="4">
    <source>
        <dbReference type="Proteomes" id="UP000494040"/>
    </source>
</evidence>
<evidence type="ECO:0008006" key="5">
    <source>
        <dbReference type="Google" id="ProtNLM"/>
    </source>
</evidence>
<dbReference type="Proteomes" id="UP000494040">
    <property type="component" value="Unassembled WGS sequence"/>
</dbReference>
<evidence type="ECO:0000313" key="3">
    <source>
        <dbReference type="EnsemblMetazoa" id="XP_014256976.1"/>
    </source>
</evidence>
<keyword evidence="4" id="KW-1185">Reference proteome</keyword>
<organism evidence="3 4">
    <name type="scientific">Cimex lectularius</name>
    <name type="common">Bed bug</name>
    <name type="synonym">Acanthia lectularia</name>
    <dbReference type="NCBI Taxonomy" id="79782"/>
    <lineage>
        <taxon>Eukaryota</taxon>
        <taxon>Metazoa</taxon>
        <taxon>Ecdysozoa</taxon>
        <taxon>Arthropoda</taxon>
        <taxon>Hexapoda</taxon>
        <taxon>Insecta</taxon>
        <taxon>Pterygota</taxon>
        <taxon>Neoptera</taxon>
        <taxon>Paraneoptera</taxon>
        <taxon>Hemiptera</taxon>
        <taxon>Heteroptera</taxon>
        <taxon>Panheteroptera</taxon>
        <taxon>Cimicomorpha</taxon>
        <taxon>Cimicidae</taxon>
        <taxon>Cimex</taxon>
    </lineage>
</organism>
<protein>
    <recommendedName>
        <fullName evidence="5">CPR type cuticle protein</fullName>
    </recommendedName>
</protein>
<dbReference type="InterPro" id="IPR031305">
    <property type="entry name" value="Casein_CS"/>
</dbReference>
<evidence type="ECO:0000256" key="1">
    <source>
        <dbReference type="ARBA" id="ARBA00022729"/>
    </source>
</evidence>
<sequence>MKLFIVLCLVAAAVAEAPNDQRSFYFVVSPKPTEMSDLAKVTEEVMARLKAQQGSDSGEYHVYLPDGRLQKVRYTTAPLKQADEQQAKPFAPAPLPAKLQAFQPTYFVKQVAPMTEAYKMEEKPTNFVASVKYTDVKPLSGPVYAYNPEPLVRLVRYAPVYQ</sequence>